<dbReference type="AlphaFoldDB" id="A0AAV1IEH6"/>
<organism evidence="8 9">
    <name type="scientific">Coccomyxa viridis</name>
    <dbReference type="NCBI Taxonomy" id="1274662"/>
    <lineage>
        <taxon>Eukaryota</taxon>
        <taxon>Viridiplantae</taxon>
        <taxon>Chlorophyta</taxon>
        <taxon>core chlorophytes</taxon>
        <taxon>Trebouxiophyceae</taxon>
        <taxon>Trebouxiophyceae incertae sedis</taxon>
        <taxon>Coccomyxaceae</taxon>
        <taxon>Coccomyxa</taxon>
    </lineage>
</organism>
<evidence type="ECO:0008006" key="10">
    <source>
        <dbReference type="Google" id="ProtNLM"/>
    </source>
</evidence>
<dbReference type="InterPro" id="IPR005349">
    <property type="entry name" value="TMEM14"/>
</dbReference>
<dbReference type="GO" id="GO:0015245">
    <property type="term" value="F:fatty acid transmembrane transporter activity"/>
    <property type="evidence" value="ECO:0007669"/>
    <property type="project" value="TreeGrafter"/>
</dbReference>
<feature type="region of interest" description="Disordered" evidence="6">
    <location>
        <begin position="24"/>
        <end position="76"/>
    </location>
</feature>
<dbReference type="Pfam" id="PF03647">
    <property type="entry name" value="Tmemb_14"/>
    <property type="match status" value="1"/>
</dbReference>
<evidence type="ECO:0000256" key="4">
    <source>
        <dbReference type="ARBA" id="ARBA00022989"/>
    </source>
</evidence>
<feature type="compositionally biased region" description="Polar residues" evidence="6">
    <location>
        <begin position="24"/>
        <end position="45"/>
    </location>
</feature>
<keyword evidence="4 7" id="KW-1133">Transmembrane helix</keyword>
<dbReference type="GO" id="GO:0009706">
    <property type="term" value="C:chloroplast inner membrane"/>
    <property type="evidence" value="ECO:0007669"/>
    <property type="project" value="TreeGrafter"/>
</dbReference>
<dbReference type="PANTHER" id="PTHR12668">
    <property type="entry name" value="TRANSMEMBRANE PROTEIN 14, 15"/>
    <property type="match status" value="1"/>
</dbReference>
<comment type="subcellular location">
    <subcellularLocation>
        <location evidence="1">Membrane</location>
    </subcellularLocation>
</comment>
<evidence type="ECO:0000256" key="1">
    <source>
        <dbReference type="ARBA" id="ARBA00004370"/>
    </source>
</evidence>
<evidence type="ECO:0000256" key="6">
    <source>
        <dbReference type="SAM" id="MobiDB-lite"/>
    </source>
</evidence>
<evidence type="ECO:0000256" key="7">
    <source>
        <dbReference type="SAM" id="Phobius"/>
    </source>
</evidence>
<gene>
    <name evidence="8" type="ORF">CVIRNUC_008807</name>
</gene>
<reference evidence="8 9" key="1">
    <citation type="submission" date="2023-10" db="EMBL/GenBank/DDBJ databases">
        <authorList>
            <person name="Maclean D."/>
            <person name="Macfadyen A."/>
        </authorList>
    </citation>
    <scope>NUCLEOTIDE SEQUENCE [LARGE SCALE GENOMIC DNA]</scope>
</reference>
<dbReference type="InterPro" id="IPR044890">
    <property type="entry name" value="TMEM14_sf"/>
</dbReference>
<protein>
    <recommendedName>
        <fullName evidence="10">Transmembrane protein 14</fullName>
    </recommendedName>
</protein>
<feature type="transmembrane region" description="Helical" evidence="7">
    <location>
        <begin position="110"/>
        <end position="129"/>
    </location>
</feature>
<feature type="compositionally biased region" description="Gly residues" evidence="6">
    <location>
        <begin position="48"/>
        <end position="76"/>
    </location>
</feature>
<comment type="similarity">
    <text evidence="2">Belongs to the TMEM14 family.</text>
</comment>
<dbReference type="PANTHER" id="PTHR12668:SF37">
    <property type="entry name" value="PROTEIN FATTY ACID EXPORT 2, CHLOROPLASTIC"/>
    <property type="match status" value="1"/>
</dbReference>
<comment type="caution">
    <text evidence="8">The sequence shown here is derived from an EMBL/GenBank/DDBJ whole genome shotgun (WGS) entry which is preliminary data.</text>
</comment>
<accession>A0AAV1IEH6</accession>
<evidence type="ECO:0000313" key="9">
    <source>
        <dbReference type="Proteomes" id="UP001314263"/>
    </source>
</evidence>
<sequence length="184" mass="18258">MFSLGLKAGWLELDKSLNEGASISYQSPQSYQEPKDYSSPTSADISITGGGGGQGGGGKGGRGGGDGGGGASGGGASAGGSSPWRLLTVLFAALIAASGWSAYRQKGSTASLRASGLIAAALLLSAALMGGRLRTPATLLALATSLTLGVYMGKGYMRSRKPFPQGVFTAVSLVLSTGYASTLL</sequence>
<dbReference type="Gene3D" id="1.10.10.1740">
    <property type="entry name" value="Transmembrane protein 14-like"/>
    <property type="match status" value="1"/>
</dbReference>
<evidence type="ECO:0000313" key="8">
    <source>
        <dbReference type="EMBL" id="CAK0785597.1"/>
    </source>
</evidence>
<evidence type="ECO:0000256" key="3">
    <source>
        <dbReference type="ARBA" id="ARBA00022692"/>
    </source>
</evidence>
<dbReference type="EMBL" id="CAUYUE010000012">
    <property type="protein sequence ID" value="CAK0785597.1"/>
    <property type="molecule type" value="Genomic_DNA"/>
</dbReference>
<proteinExistence type="inferred from homology"/>
<feature type="transmembrane region" description="Helical" evidence="7">
    <location>
        <begin position="135"/>
        <end position="153"/>
    </location>
</feature>
<dbReference type="Proteomes" id="UP001314263">
    <property type="component" value="Unassembled WGS sequence"/>
</dbReference>
<keyword evidence="3 7" id="KW-0812">Transmembrane</keyword>
<keyword evidence="5 7" id="KW-0472">Membrane</keyword>
<evidence type="ECO:0000256" key="5">
    <source>
        <dbReference type="ARBA" id="ARBA00023136"/>
    </source>
</evidence>
<evidence type="ECO:0000256" key="2">
    <source>
        <dbReference type="ARBA" id="ARBA00007590"/>
    </source>
</evidence>
<keyword evidence="9" id="KW-1185">Reference proteome</keyword>
<feature type="transmembrane region" description="Helical" evidence="7">
    <location>
        <begin position="84"/>
        <end position="103"/>
    </location>
</feature>
<name>A0AAV1IEH6_9CHLO</name>